<protein>
    <submittedName>
        <fullName evidence="2">Putative secreted protein</fullName>
    </submittedName>
</protein>
<reference evidence="2" key="1">
    <citation type="journal article" date="2018" name="PLoS Negl. Trop. Dis.">
        <title>An insight into the salivary gland and fat body transcriptome of Panstrongylus lignarius (Hemiptera: Heteroptera), the main vector of Chagas disease in Peru.</title>
        <authorList>
            <person name="Nevoa J.C."/>
            <person name="Mendes M.T."/>
            <person name="da Silva M.V."/>
            <person name="Soares S.C."/>
            <person name="Oliveira C.J.F."/>
            <person name="Ribeiro J.M.C."/>
        </authorList>
    </citation>
    <scope>NUCLEOTIDE SEQUENCE</scope>
</reference>
<evidence type="ECO:0000256" key="1">
    <source>
        <dbReference type="SAM" id="SignalP"/>
    </source>
</evidence>
<feature type="chain" id="PRO_5012713979" evidence="1">
    <location>
        <begin position="20"/>
        <end position="110"/>
    </location>
</feature>
<organism evidence="2">
    <name type="scientific">Panstrongylus lignarius</name>
    <dbReference type="NCBI Taxonomy" id="156445"/>
    <lineage>
        <taxon>Eukaryota</taxon>
        <taxon>Metazoa</taxon>
        <taxon>Ecdysozoa</taxon>
        <taxon>Arthropoda</taxon>
        <taxon>Hexapoda</taxon>
        <taxon>Insecta</taxon>
        <taxon>Pterygota</taxon>
        <taxon>Neoptera</taxon>
        <taxon>Paraneoptera</taxon>
        <taxon>Hemiptera</taxon>
        <taxon>Heteroptera</taxon>
        <taxon>Panheteroptera</taxon>
        <taxon>Cimicomorpha</taxon>
        <taxon>Reduviidae</taxon>
        <taxon>Triatominae</taxon>
        <taxon>Panstrongylus</taxon>
    </lineage>
</organism>
<name>A0A224XU12_9HEMI</name>
<dbReference type="AlphaFoldDB" id="A0A224XU12"/>
<accession>A0A224XU12</accession>
<proteinExistence type="predicted"/>
<sequence length="110" mass="12190">MRFALWLSFSHAAAKICSACTDVKCAGVGRPCSGQVPPASRPLLFLRQDFKYVLILFLARSPYSGNCLVHESMIAWIFSFGCFDIGTDLSRFSSTNKRTNILNAFNLSES</sequence>
<feature type="signal peptide" evidence="1">
    <location>
        <begin position="1"/>
        <end position="19"/>
    </location>
</feature>
<dbReference type="EMBL" id="GFTR01001792">
    <property type="protein sequence ID" value="JAW14634.1"/>
    <property type="molecule type" value="Transcribed_RNA"/>
</dbReference>
<evidence type="ECO:0000313" key="2">
    <source>
        <dbReference type="EMBL" id="JAW14634.1"/>
    </source>
</evidence>
<keyword evidence="1" id="KW-0732">Signal</keyword>